<sequence length="396" mass="44803">MKWKEPTFGATPMLKALTTANAHRKAQTFDLAAEQKKQKLNYPDWAQTWMRKYKEDWYIAQANGDEVGMRKAQKLAEGLRSKLREMATFPKWAQEQMQKETVRWMTAEASGDIMEKLAAEKAGRAIREKLGLIDTSTKAPPEVPVTTESKDEATKTNVKTPAGKWIPAEFQYNGSSIAEKYFKKSSKKFTRQKWNQEKLHSLWEATKSIQETYHIQIDPRLLLAIIIQEGTGSFNTSSTNRAADGQHGVETNYAKDLVKAHNLIFGKVLGYIYYGEEFRRVVVKNNNLEGIKGKGDIYQYCSWKTPIVRMNSKRVDYGPYAGHGTWGEDVRSIYNKLSNKEADNYDLYLSSMSKSTAQNIASAEGIKLPAITFKALQNAQDSGGHGNGEWTVTGER</sequence>
<reference evidence="2 3" key="1">
    <citation type="submission" date="2019-07" db="EMBL/GenBank/DDBJ databases">
        <title>Paenibacillus ottowii sp. nov. isolated from a fermentation system processing bovine manure.</title>
        <authorList>
            <person name="Velazquez L.F."/>
            <person name="Rajbanshi S."/>
            <person name="Guan S."/>
            <person name="Hinchee M."/>
            <person name="Welsh A."/>
        </authorList>
    </citation>
    <scope>NUCLEOTIDE SEQUENCE [LARGE SCALE GENOMIC DNA]</scope>
    <source>
        <strain evidence="2 3">MS2379</strain>
    </source>
</reference>
<dbReference type="RefSeq" id="WP_142612534.1">
    <property type="nucleotide sequence ID" value="NZ_VIJZ01000003.1"/>
</dbReference>
<dbReference type="Proteomes" id="UP000319219">
    <property type="component" value="Unassembled WGS sequence"/>
</dbReference>
<feature type="region of interest" description="Disordered" evidence="1">
    <location>
        <begin position="137"/>
        <end position="158"/>
    </location>
</feature>
<protein>
    <recommendedName>
        <fullName evidence="4">Mannosyl-glycoprotein endo-beta-N-acetylglucosamidase-like domain-containing protein</fullName>
    </recommendedName>
</protein>
<proteinExistence type="predicted"/>
<keyword evidence="3" id="KW-1185">Reference proteome</keyword>
<evidence type="ECO:0000313" key="3">
    <source>
        <dbReference type="Proteomes" id="UP000319219"/>
    </source>
</evidence>
<dbReference type="EMBL" id="VIJZ01000003">
    <property type="protein sequence ID" value="TQR99531.1"/>
    <property type="molecule type" value="Genomic_DNA"/>
</dbReference>
<accession>A0ABY3B679</accession>
<gene>
    <name evidence="2" type="ORF">FKV70_08450</name>
</gene>
<evidence type="ECO:0000256" key="1">
    <source>
        <dbReference type="SAM" id="MobiDB-lite"/>
    </source>
</evidence>
<comment type="caution">
    <text evidence="2">The sequence shown here is derived from an EMBL/GenBank/DDBJ whole genome shotgun (WGS) entry which is preliminary data.</text>
</comment>
<organism evidence="2 3">
    <name type="scientific">Paenibacillus ottowii</name>
    <dbReference type="NCBI Taxonomy" id="2315729"/>
    <lineage>
        <taxon>Bacteria</taxon>
        <taxon>Bacillati</taxon>
        <taxon>Bacillota</taxon>
        <taxon>Bacilli</taxon>
        <taxon>Bacillales</taxon>
        <taxon>Paenibacillaceae</taxon>
        <taxon>Paenibacillus</taxon>
    </lineage>
</organism>
<name>A0ABY3B679_9BACL</name>
<evidence type="ECO:0008006" key="4">
    <source>
        <dbReference type="Google" id="ProtNLM"/>
    </source>
</evidence>
<evidence type="ECO:0000313" key="2">
    <source>
        <dbReference type="EMBL" id="TQR99531.1"/>
    </source>
</evidence>